<proteinExistence type="predicted"/>
<feature type="chain" id="PRO_5002431127" evidence="1">
    <location>
        <begin position="24"/>
        <end position="38"/>
    </location>
</feature>
<reference evidence="2" key="1">
    <citation type="submission" date="2014-11" db="EMBL/GenBank/DDBJ databases">
        <authorList>
            <person name="Amaro Gonzalez C."/>
        </authorList>
    </citation>
    <scope>NUCLEOTIDE SEQUENCE</scope>
</reference>
<reference evidence="2" key="2">
    <citation type="journal article" date="2015" name="Fish Shellfish Immunol.">
        <title>Early steps in the European eel (Anguilla anguilla)-Vibrio vulnificus interaction in the gills: Role of the RtxA13 toxin.</title>
        <authorList>
            <person name="Callol A."/>
            <person name="Pajuelo D."/>
            <person name="Ebbesson L."/>
            <person name="Teles M."/>
            <person name="MacKenzie S."/>
            <person name="Amaro C."/>
        </authorList>
    </citation>
    <scope>NUCLEOTIDE SEQUENCE</scope>
</reference>
<name>A0A0E9QH04_ANGAN</name>
<dbReference type="AlphaFoldDB" id="A0A0E9QH04"/>
<keyword evidence="1" id="KW-0732">Signal</keyword>
<evidence type="ECO:0000256" key="1">
    <source>
        <dbReference type="SAM" id="SignalP"/>
    </source>
</evidence>
<evidence type="ECO:0000313" key="2">
    <source>
        <dbReference type="EMBL" id="JAH15742.1"/>
    </source>
</evidence>
<accession>A0A0E9QH04</accession>
<feature type="signal peptide" evidence="1">
    <location>
        <begin position="1"/>
        <end position="23"/>
    </location>
</feature>
<organism evidence="2">
    <name type="scientific">Anguilla anguilla</name>
    <name type="common">European freshwater eel</name>
    <name type="synonym">Muraena anguilla</name>
    <dbReference type="NCBI Taxonomy" id="7936"/>
    <lineage>
        <taxon>Eukaryota</taxon>
        <taxon>Metazoa</taxon>
        <taxon>Chordata</taxon>
        <taxon>Craniata</taxon>
        <taxon>Vertebrata</taxon>
        <taxon>Euteleostomi</taxon>
        <taxon>Actinopterygii</taxon>
        <taxon>Neopterygii</taxon>
        <taxon>Teleostei</taxon>
        <taxon>Anguilliformes</taxon>
        <taxon>Anguillidae</taxon>
        <taxon>Anguilla</taxon>
    </lineage>
</organism>
<dbReference type="EMBL" id="GBXM01092835">
    <property type="protein sequence ID" value="JAH15742.1"/>
    <property type="molecule type" value="Transcribed_RNA"/>
</dbReference>
<protein>
    <submittedName>
        <fullName evidence="2">Uncharacterized protein</fullName>
    </submittedName>
</protein>
<sequence>MKGIPLVSFCSLTLLRLFSLSLCDLNLQLCCGSLQGRA</sequence>